<dbReference type="RefSeq" id="WP_092266872.1">
    <property type="nucleotide sequence ID" value="NZ_BJOE01000018.1"/>
</dbReference>
<gene>
    <name evidence="1" type="ORF">SAMN05518846_102385</name>
</gene>
<keyword evidence="2" id="KW-1185">Reference proteome</keyword>
<protein>
    <submittedName>
        <fullName evidence="1">Uncharacterized protein</fullName>
    </submittedName>
</protein>
<proteinExistence type="predicted"/>
<dbReference type="EMBL" id="FORT01000002">
    <property type="protein sequence ID" value="SFJ21256.1"/>
    <property type="molecule type" value="Genomic_DNA"/>
</dbReference>
<dbReference type="AlphaFoldDB" id="A0A1I3PJP4"/>
<evidence type="ECO:0000313" key="1">
    <source>
        <dbReference type="EMBL" id="SFJ21256.1"/>
    </source>
</evidence>
<dbReference type="Proteomes" id="UP000198915">
    <property type="component" value="Unassembled WGS sequence"/>
</dbReference>
<sequence>MKSSKSFYYTVDQSMVDEYKKMLDLMKIPYVIETPVALLANGANQYSFVFPNMPGKLYAMVSKLFQGDAHPYPQ</sequence>
<evidence type="ECO:0000313" key="2">
    <source>
        <dbReference type="Proteomes" id="UP000198915"/>
    </source>
</evidence>
<organism evidence="1 2">
    <name type="scientific">Brevibacillus centrosporus</name>
    <dbReference type="NCBI Taxonomy" id="54910"/>
    <lineage>
        <taxon>Bacteria</taxon>
        <taxon>Bacillati</taxon>
        <taxon>Bacillota</taxon>
        <taxon>Bacilli</taxon>
        <taxon>Bacillales</taxon>
        <taxon>Paenibacillaceae</taxon>
        <taxon>Brevibacillus</taxon>
    </lineage>
</organism>
<accession>A0A1I3PJP4</accession>
<reference evidence="2" key="1">
    <citation type="submission" date="2016-10" db="EMBL/GenBank/DDBJ databases">
        <authorList>
            <person name="Varghese N."/>
            <person name="Submissions S."/>
        </authorList>
    </citation>
    <scope>NUCLEOTIDE SEQUENCE [LARGE SCALE GENOMIC DNA]</scope>
    <source>
        <strain evidence="2">OK042</strain>
    </source>
</reference>
<name>A0A1I3PJP4_9BACL</name>